<evidence type="ECO:0000259" key="8">
    <source>
        <dbReference type="Pfam" id="PF00441"/>
    </source>
</evidence>
<dbReference type="InterPro" id="IPR009075">
    <property type="entry name" value="AcylCo_DH/oxidase_C"/>
</dbReference>
<dbReference type="InterPro" id="IPR052166">
    <property type="entry name" value="Diverse_Acyl-CoA_DH"/>
</dbReference>
<dbReference type="SUPFAM" id="SSF47203">
    <property type="entry name" value="Acyl-CoA dehydrogenase C-terminal domain-like"/>
    <property type="match status" value="1"/>
</dbReference>
<dbReference type="PANTHER" id="PTHR42803:SF1">
    <property type="entry name" value="BROAD-SPECIFICITY LINEAR ACYL-COA DEHYDROGENASE FADE5"/>
    <property type="match status" value="1"/>
</dbReference>
<dbReference type="Proteomes" id="UP000282957">
    <property type="component" value="Unassembled WGS sequence"/>
</dbReference>
<evidence type="ECO:0000256" key="5">
    <source>
        <dbReference type="ARBA" id="ARBA00023002"/>
    </source>
</evidence>
<dbReference type="InterPro" id="IPR025878">
    <property type="entry name" value="Acyl-CoA_dh-like_C_dom"/>
</dbReference>
<name>A0A437MHB2_9PROT</name>
<dbReference type="InterPro" id="IPR046373">
    <property type="entry name" value="Acyl-CoA_Oxase/DH_mid-dom_sf"/>
</dbReference>
<feature type="region of interest" description="Disordered" evidence="7">
    <location>
        <begin position="1"/>
        <end position="20"/>
    </location>
</feature>
<accession>A0A437MHB2</accession>
<gene>
    <name evidence="12" type="ORF">EOD42_11500</name>
</gene>
<organism evidence="12 13">
    <name type="scientific">Rhodovarius crocodyli</name>
    <dbReference type="NCBI Taxonomy" id="1979269"/>
    <lineage>
        <taxon>Bacteria</taxon>
        <taxon>Pseudomonadati</taxon>
        <taxon>Pseudomonadota</taxon>
        <taxon>Alphaproteobacteria</taxon>
        <taxon>Acetobacterales</taxon>
        <taxon>Roseomonadaceae</taxon>
        <taxon>Rhodovarius</taxon>
    </lineage>
</organism>
<keyword evidence="13" id="KW-1185">Reference proteome</keyword>
<dbReference type="InterPro" id="IPR013786">
    <property type="entry name" value="AcylCoA_DH/ox_N"/>
</dbReference>
<evidence type="ECO:0000259" key="9">
    <source>
        <dbReference type="Pfam" id="PF02770"/>
    </source>
</evidence>
<evidence type="ECO:0000313" key="13">
    <source>
        <dbReference type="Proteomes" id="UP000282957"/>
    </source>
</evidence>
<dbReference type="AlphaFoldDB" id="A0A437MHB2"/>
<feature type="domain" description="Acyl-CoA dehydrogenase/oxidase N-terminal" evidence="10">
    <location>
        <begin position="55"/>
        <end position="172"/>
    </location>
</feature>
<evidence type="ECO:0000256" key="1">
    <source>
        <dbReference type="ARBA" id="ARBA00001974"/>
    </source>
</evidence>
<dbReference type="Gene3D" id="1.20.140.10">
    <property type="entry name" value="Butyryl-CoA Dehydrogenase, subunit A, domain 3"/>
    <property type="match status" value="1"/>
</dbReference>
<feature type="domain" description="Acetyl-CoA dehydrogenase-like C-terminal" evidence="11">
    <location>
        <begin position="459"/>
        <end position="541"/>
    </location>
</feature>
<dbReference type="InterPro" id="IPR006091">
    <property type="entry name" value="Acyl-CoA_Oxase/DH_mid-dom"/>
</dbReference>
<keyword evidence="5 6" id="KW-0560">Oxidoreductase</keyword>
<keyword evidence="3 6" id="KW-0285">Flavoprotein</keyword>
<comment type="caution">
    <text evidence="12">The sequence shown here is derived from an EMBL/GenBank/DDBJ whole genome shotgun (WGS) entry which is preliminary data.</text>
</comment>
<evidence type="ECO:0000256" key="6">
    <source>
        <dbReference type="RuleBase" id="RU362125"/>
    </source>
</evidence>
<evidence type="ECO:0000256" key="2">
    <source>
        <dbReference type="ARBA" id="ARBA00009347"/>
    </source>
</evidence>
<dbReference type="Pfam" id="PF12806">
    <property type="entry name" value="Acyl-CoA_dh_C"/>
    <property type="match status" value="1"/>
</dbReference>
<evidence type="ECO:0000259" key="10">
    <source>
        <dbReference type="Pfam" id="PF02771"/>
    </source>
</evidence>
<feature type="domain" description="Acyl-CoA dehydrogenase/oxidase C-terminal" evidence="8">
    <location>
        <begin position="292"/>
        <end position="434"/>
    </location>
</feature>
<dbReference type="Pfam" id="PF00441">
    <property type="entry name" value="Acyl-CoA_dh_1"/>
    <property type="match status" value="1"/>
</dbReference>
<evidence type="ECO:0000256" key="4">
    <source>
        <dbReference type="ARBA" id="ARBA00022827"/>
    </source>
</evidence>
<dbReference type="InterPro" id="IPR009100">
    <property type="entry name" value="AcylCoA_DH/oxidase_NM_dom_sf"/>
</dbReference>
<dbReference type="Pfam" id="PF02770">
    <property type="entry name" value="Acyl-CoA_dh_M"/>
    <property type="match status" value="1"/>
</dbReference>
<dbReference type="InterPro" id="IPR037069">
    <property type="entry name" value="AcylCoA_DH/ox_N_sf"/>
</dbReference>
<evidence type="ECO:0000259" key="11">
    <source>
        <dbReference type="Pfam" id="PF12806"/>
    </source>
</evidence>
<comment type="similarity">
    <text evidence="2 6">Belongs to the acyl-CoA dehydrogenase family.</text>
</comment>
<evidence type="ECO:0000313" key="12">
    <source>
        <dbReference type="EMBL" id="RVT97012.1"/>
    </source>
</evidence>
<dbReference type="Gene3D" id="1.10.540.10">
    <property type="entry name" value="Acyl-CoA dehydrogenase/oxidase, N-terminal domain"/>
    <property type="match status" value="1"/>
</dbReference>
<dbReference type="EMBL" id="SACL01000003">
    <property type="protein sequence ID" value="RVT97012.1"/>
    <property type="molecule type" value="Genomic_DNA"/>
</dbReference>
<dbReference type="GO" id="GO:0050660">
    <property type="term" value="F:flavin adenine dinucleotide binding"/>
    <property type="evidence" value="ECO:0007669"/>
    <property type="project" value="InterPro"/>
</dbReference>
<proteinExistence type="inferred from homology"/>
<dbReference type="Pfam" id="PF02771">
    <property type="entry name" value="Acyl-CoA_dh_N"/>
    <property type="match status" value="1"/>
</dbReference>
<dbReference type="SUPFAM" id="SSF56645">
    <property type="entry name" value="Acyl-CoA dehydrogenase NM domain-like"/>
    <property type="match status" value="1"/>
</dbReference>
<dbReference type="GO" id="GO:0016627">
    <property type="term" value="F:oxidoreductase activity, acting on the CH-CH group of donors"/>
    <property type="evidence" value="ECO:0007669"/>
    <property type="project" value="InterPro"/>
</dbReference>
<reference evidence="12 13" key="1">
    <citation type="submission" date="2019-01" db="EMBL/GenBank/DDBJ databases">
        <authorList>
            <person name="Chen W.-M."/>
        </authorList>
    </citation>
    <scope>NUCLEOTIDE SEQUENCE [LARGE SCALE GENOMIC DNA]</scope>
    <source>
        <strain evidence="12 13">CCP-6</strain>
    </source>
</reference>
<dbReference type="PANTHER" id="PTHR42803">
    <property type="entry name" value="ACYL-COA DEHYDROGENASE"/>
    <property type="match status" value="1"/>
</dbReference>
<dbReference type="OrthoDB" id="5510711at2"/>
<feature type="domain" description="Acyl-CoA oxidase/dehydrogenase middle" evidence="9">
    <location>
        <begin position="177"/>
        <end position="280"/>
    </location>
</feature>
<keyword evidence="4 6" id="KW-0274">FAD</keyword>
<evidence type="ECO:0000256" key="3">
    <source>
        <dbReference type="ARBA" id="ARBA00022630"/>
    </source>
</evidence>
<comment type="cofactor">
    <cofactor evidence="1 6">
        <name>FAD</name>
        <dbReference type="ChEBI" id="CHEBI:57692"/>
    </cofactor>
</comment>
<dbReference type="Gene3D" id="2.40.110.10">
    <property type="entry name" value="Butyryl-CoA Dehydrogenase, subunit A, domain 2"/>
    <property type="match status" value="1"/>
</dbReference>
<protein>
    <submittedName>
        <fullName evidence="12">Acyl-CoA dehydrogenase</fullName>
    </submittedName>
</protein>
<dbReference type="InterPro" id="IPR036250">
    <property type="entry name" value="AcylCo_DH-like_C"/>
</dbReference>
<sequence length="546" mass="57671">MGSGPRERRAGTASRRLRETHMTTTQAQDLIFALNRLVDLPARSGGALDADSIAAILTECETLCAEVLAPNAQKADHEGARLENGKVRCAEPYHAAYQAWRDGGWQSLPAPEEHGGQGLPFVLWCAIVEMVSAADMAFGLCPVLTAGAIEAIEKHATHAQKDAWLPHLTSGEWTGTMCLTEPQSGSDLSTIRTRAEPLGEGLYALHGQKIFITYGDQDLTENSLHLVLARLPGAPEGSRGISLFAARRVKPDGTMNGVRCGGLERKMGIHASPTCVMLFEGAEAELVGEPHRGLPAMFAMMNNARVSVGIQGVGQGAKALALAEAYAQMREQGGQPIARHPDVARMLAEMRSITLAMRLLAMEAAAGDATRLALLTPIVKAWSTDRGVEVASLGVQVHGGMGFVEDAGAAQVLRDARIAPIYEGTNGIQALDLVHRKLRADQGAAMLALLASAQGAHPLLDAALVPFTEATRALLTATPDEAAAGASAYLEAAGWVLGGWMLARAAALEAGYAPLCEFYLRRLLPRAGAALAQLKETEALLALMAA</sequence>
<evidence type="ECO:0000256" key="7">
    <source>
        <dbReference type="SAM" id="MobiDB-lite"/>
    </source>
</evidence>